<dbReference type="Proteomes" id="UP000252085">
    <property type="component" value="Unassembled WGS sequence"/>
</dbReference>
<sequence>MDTEELYPCPCCGYKTLNAKPPGTYLICPICFWSDDSETIDSYGFSWVGSNQVSLRQAQRNYIAFGACEQEWLDIVRSTTVLDVRDSNWQTLDTLEENTRLALIEQITAAFDGVKRSDGITLHEARALDDYADAQKARKLDSESQWQDIPDEWIEYFSDVFPFFDVKGFRYYIPAYIIWCLKHYKTSNSDTLDNTIYAIKNRGGYYHPHLKLLNTTQLQAIKAFLQFMNNGSSL</sequence>
<accession>A0A367R0H5</accession>
<evidence type="ECO:0000313" key="2">
    <source>
        <dbReference type="EMBL" id="RCJ29976.1"/>
    </source>
</evidence>
<dbReference type="EMBL" id="LXQE01000193">
    <property type="protein sequence ID" value="RCJ29976.1"/>
    <property type="molecule type" value="Genomic_DNA"/>
</dbReference>
<proteinExistence type="predicted"/>
<organism evidence="2 3">
    <name type="scientific">Nostoc punctiforme NIES-2108</name>
    <dbReference type="NCBI Taxonomy" id="1356359"/>
    <lineage>
        <taxon>Bacteria</taxon>
        <taxon>Bacillati</taxon>
        <taxon>Cyanobacteriota</taxon>
        <taxon>Cyanophyceae</taxon>
        <taxon>Nostocales</taxon>
        <taxon>Nostocaceae</taxon>
        <taxon>Nostoc</taxon>
    </lineage>
</organism>
<protein>
    <recommendedName>
        <fullName evidence="1">Cysteine-rich CPCC domain-containing protein</fullName>
    </recommendedName>
</protein>
<evidence type="ECO:0000259" key="1">
    <source>
        <dbReference type="Pfam" id="PF14206"/>
    </source>
</evidence>
<name>A0A367R0H5_NOSPU</name>
<evidence type="ECO:0000313" key="3">
    <source>
        <dbReference type="Proteomes" id="UP000252085"/>
    </source>
</evidence>
<reference evidence="2 3" key="1">
    <citation type="submission" date="2016-04" db="EMBL/GenBank/DDBJ databases">
        <authorList>
            <person name="Evans L.H."/>
            <person name="Alamgir A."/>
            <person name="Owens N."/>
            <person name="Weber N.D."/>
            <person name="Virtaneva K."/>
            <person name="Barbian K."/>
            <person name="Babar A."/>
            <person name="Rosenke K."/>
        </authorList>
    </citation>
    <scope>NUCLEOTIDE SEQUENCE [LARGE SCALE GENOMIC DNA]</scope>
    <source>
        <strain evidence="2">NIES-2108</strain>
    </source>
</reference>
<dbReference type="Pfam" id="PF14206">
    <property type="entry name" value="Cys_rich_CPCC"/>
    <property type="match status" value="1"/>
</dbReference>
<dbReference type="InterPro" id="IPR046560">
    <property type="entry name" value="DUF6714"/>
</dbReference>
<dbReference type="AlphaFoldDB" id="A0A367R0H5"/>
<feature type="domain" description="Cysteine-rich CPCC" evidence="1">
    <location>
        <begin position="7"/>
        <end position="79"/>
    </location>
</feature>
<comment type="caution">
    <text evidence="2">The sequence shown here is derived from an EMBL/GenBank/DDBJ whole genome shotgun (WGS) entry which is preliminary data.</text>
</comment>
<dbReference type="InterPro" id="IPR025983">
    <property type="entry name" value="Cys_rich_CPCC"/>
</dbReference>
<gene>
    <name evidence="2" type="ORF">A6769_34580</name>
</gene>
<dbReference type="Pfam" id="PF20461">
    <property type="entry name" value="DUF6714"/>
    <property type="match status" value="1"/>
</dbReference>